<dbReference type="Proteomes" id="UP000254737">
    <property type="component" value="Unassembled WGS sequence"/>
</dbReference>
<name>A0A376GAH1_9FLAO</name>
<dbReference type="AlphaFoldDB" id="A0A376GAH1"/>
<sequence length="35" mass="4280">MINKLIFNYRSLVFIYVKMNNLNDYLLNATSYFNE</sequence>
<gene>
    <name evidence="1" type="ORF">NCTC13456_01747</name>
</gene>
<proteinExistence type="predicted"/>
<accession>A0A376GAH1</accession>
<protein>
    <submittedName>
        <fullName evidence="1">Uncharacterized protein</fullName>
    </submittedName>
</protein>
<dbReference type="EMBL" id="UFXS01000001">
    <property type="protein sequence ID" value="STD55767.1"/>
    <property type="molecule type" value="Genomic_DNA"/>
</dbReference>
<organism evidence="1 2">
    <name type="scientific">Empedobacter falsenii</name>
    <dbReference type="NCBI Taxonomy" id="343874"/>
    <lineage>
        <taxon>Bacteria</taxon>
        <taxon>Pseudomonadati</taxon>
        <taxon>Bacteroidota</taxon>
        <taxon>Flavobacteriia</taxon>
        <taxon>Flavobacteriales</taxon>
        <taxon>Weeksellaceae</taxon>
        <taxon>Empedobacter</taxon>
    </lineage>
</organism>
<evidence type="ECO:0000313" key="1">
    <source>
        <dbReference type="EMBL" id="STD55767.1"/>
    </source>
</evidence>
<evidence type="ECO:0000313" key="2">
    <source>
        <dbReference type="Proteomes" id="UP000254737"/>
    </source>
</evidence>
<reference evidence="1 2" key="1">
    <citation type="submission" date="2018-06" db="EMBL/GenBank/DDBJ databases">
        <authorList>
            <consortium name="Pathogen Informatics"/>
            <person name="Doyle S."/>
        </authorList>
    </citation>
    <scope>NUCLEOTIDE SEQUENCE [LARGE SCALE GENOMIC DNA]</scope>
    <source>
        <strain evidence="1 2">NCTC13456</strain>
    </source>
</reference>